<evidence type="ECO:0000313" key="2">
    <source>
        <dbReference type="EMBL" id="MDA3626911.1"/>
    </source>
</evidence>
<sequence>MTSSIAFGVAYAALIALLGVLFGYPVDPVLIGLAVPATLAFLAGRNAICRKTWGPMWCLGAATALVVLGELAGSGQRIEVGGVLVGTGPQWIGALAAGWPRLLVLVGFCALRRAPEQPSRRKALGLAAVLAAIATACTAFGTALSGGLLVWALVGNVLAFAVAGFLLLRSGLRLPALLLAVGALLAGLDEQLLDVGTPAATHLLLWPAYLVAALLVAALEALARRLFRRRPGIT</sequence>
<keyword evidence="1" id="KW-0812">Transmembrane</keyword>
<gene>
    <name evidence="2" type="ORF">OU415_15815</name>
</gene>
<evidence type="ECO:0000313" key="3">
    <source>
        <dbReference type="Proteomes" id="UP001210380"/>
    </source>
</evidence>
<feature type="transmembrane region" description="Helical" evidence="1">
    <location>
        <begin position="148"/>
        <end position="167"/>
    </location>
</feature>
<dbReference type="RefSeq" id="WP_270949527.1">
    <property type="nucleotide sequence ID" value="NZ_JAQGLA010000021.1"/>
</dbReference>
<dbReference type="EMBL" id="JAQGLA010000021">
    <property type="protein sequence ID" value="MDA3626911.1"/>
    <property type="molecule type" value="Genomic_DNA"/>
</dbReference>
<accession>A0ABT4V0E7</accession>
<feature type="transmembrane region" description="Helical" evidence="1">
    <location>
        <begin position="5"/>
        <end position="24"/>
    </location>
</feature>
<feature type="transmembrane region" description="Helical" evidence="1">
    <location>
        <begin position="174"/>
        <end position="192"/>
    </location>
</feature>
<name>A0ABT4V0E7_9PSEU</name>
<comment type="caution">
    <text evidence="2">The sequence shown here is derived from an EMBL/GenBank/DDBJ whole genome shotgun (WGS) entry which is preliminary data.</text>
</comment>
<feature type="transmembrane region" description="Helical" evidence="1">
    <location>
        <begin position="55"/>
        <end position="72"/>
    </location>
</feature>
<keyword evidence="1" id="KW-0472">Membrane</keyword>
<dbReference type="Proteomes" id="UP001210380">
    <property type="component" value="Unassembled WGS sequence"/>
</dbReference>
<protein>
    <submittedName>
        <fullName evidence="2">Uncharacterized protein</fullName>
    </submittedName>
</protein>
<reference evidence="2 3" key="1">
    <citation type="submission" date="2022-11" db="EMBL/GenBank/DDBJ databases">
        <title>Draft genome sequence of Saccharopolyspora sp. WRP15-2 isolated from rhizosphere soils of wild rice in Thailand.</title>
        <authorList>
            <person name="Duangmal K."/>
            <person name="Kammanee S."/>
            <person name="Muangham S."/>
        </authorList>
    </citation>
    <scope>NUCLEOTIDE SEQUENCE [LARGE SCALE GENOMIC DNA]</scope>
    <source>
        <strain evidence="2 3">WRP15-2</strain>
    </source>
</reference>
<evidence type="ECO:0000256" key="1">
    <source>
        <dbReference type="SAM" id="Phobius"/>
    </source>
</evidence>
<keyword evidence="1" id="KW-1133">Transmembrane helix</keyword>
<feature type="transmembrane region" description="Helical" evidence="1">
    <location>
        <begin position="92"/>
        <end position="111"/>
    </location>
</feature>
<proteinExistence type="predicted"/>
<feature type="transmembrane region" description="Helical" evidence="1">
    <location>
        <begin position="30"/>
        <end position="48"/>
    </location>
</feature>
<feature type="transmembrane region" description="Helical" evidence="1">
    <location>
        <begin position="204"/>
        <end position="223"/>
    </location>
</feature>
<keyword evidence="3" id="KW-1185">Reference proteome</keyword>
<feature type="transmembrane region" description="Helical" evidence="1">
    <location>
        <begin position="123"/>
        <end position="142"/>
    </location>
</feature>
<organism evidence="2 3">
    <name type="scientific">Saccharopolyspora oryzae</name>
    <dbReference type="NCBI Taxonomy" id="2997343"/>
    <lineage>
        <taxon>Bacteria</taxon>
        <taxon>Bacillati</taxon>
        <taxon>Actinomycetota</taxon>
        <taxon>Actinomycetes</taxon>
        <taxon>Pseudonocardiales</taxon>
        <taxon>Pseudonocardiaceae</taxon>
        <taxon>Saccharopolyspora</taxon>
    </lineage>
</organism>